<protein>
    <submittedName>
        <fullName evidence="1">Uncharacterized protein</fullName>
    </submittedName>
</protein>
<keyword evidence="2" id="KW-1185">Reference proteome</keyword>
<evidence type="ECO:0000313" key="2">
    <source>
        <dbReference type="Proteomes" id="UP000006727"/>
    </source>
</evidence>
<dbReference type="Proteomes" id="UP000006727">
    <property type="component" value="Chromosome 3"/>
</dbReference>
<sequence>MDPLVIVVVVGSDSCFPFQCFCYCLCDFDAREGWRIKVGLPKHHPCCVVGVENHRGRKMGMRMVAPHVGCLWPSRNWEGGHIPQLET</sequence>
<organism evidence="1 2">
    <name type="scientific">Physcomitrium patens</name>
    <name type="common">Spreading-leaved earth moss</name>
    <name type="synonym">Physcomitrella patens</name>
    <dbReference type="NCBI Taxonomy" id="3218"/>
    <lineage>
        <taxon>Eukaryota</taxon>
        <taxon>Viridiplantae</taxon>
        <taxon>Streptophyta</taxon>
        <taxon>Embryophyta</taxon>
        <taxon>Bryophyta</taxon>
        <taxon>Bryophytina</taxon>
        <taxon>Bryopsida</taxon>
        <taxon>Funariidae</taxon>
        <taxon>Funariales</taxon>
        <taxon>Funariaceae</taxon>
        <taxon>Physcomitrium</taxon>
    </lineage>
</organism>
<accession>A0A7I4D8R3</accession>
<reference evidence="1" key="3">
    <citation type="submission" date="2020-12" db="UniProtKB">
        <authorList>
            <consortium name="EnsemblPlants"/>
        </authorList>
    </citation>
    <scope>IDENTIFICATION</scope>
</reference>
<reference evidence="1 2" key="1">
    <citation type="journal article" date="2008" name="Science">
        <title>The Physcomitrella genome reveals evolutionary insights into the conquest of land by plants.</title>
        <authorList>
            <person name="Rensing S."/>
            <person name="Lang D."/>
            <person name="Zimmer A."/>
            <person name="Terry A."/>
            <person name="Salamov A."/>
            <person name="Shapiro H."/>
            <person name="Nishiyama T."/>
            <person name="Perroud P.-F."/>
            <person name="Lindquist E."/>
            <person name="Kamisugi Y."/>
            <person name="Tanahashi T."/>
            <person name="Sakakibara K."/>
            <person name="Fujita T."/>
            <person name="Oishi K."/>
            <person name="Shin-I T."/>
            <person name="Kuroki Y."/>
            <person name="Toyoda A."/>
            <person name="Suzuki Y."/>
            <person name="Hashimoto A."/>
            <person name="Yamaguchi K."/>
            <person name="Sugano A."/>
            <person name="Kohara Y."/>
            <person name="Fujiyama A."/>
            <person name="Anterola A."/>
            <person name="Aoki S."/>
            <person name="Ashton N."/>
            <person name="Barbazuk W.B."/>
            <person name="Barker E."/>
            <person name="Bennetzen J."/>
            <person name="Bezanilla M."/>
            <person name="Blankenship R."/>
            <person name="Cho S.H."/>
            <person name="Dutcher S."/>
            <person name="Estelle M."/>
            <person name="Fawcett J.A."/>
            <person name="Gundlach H."/>
            <person name="Hanada K."/>
            <person name="Heyl A."/>
            <person name="Hicks K.A."/>
            <person name="Hugh J."/>
            <person name="Lohr M."/>
            <person name="Mayer K."/>
            <person name="Melkozernov A."/>
            <person name="Murata T."/>
            <person name="Nelson D."/>
            <person name="Pils B."/>
            <person name="Prigge M."/>
            <person name="Reiss B."/>
            <person name="Renner T."/>
            <person name="Rombauts S."/>
            <person name="Rushton P."/>
            <person name="Sanderfoot A."/>
            <person name="Schween G."/>
            <person name="Shiu S.-H."/>
            <person name="Stueber K."/>
            <person name="Theodoulou F.L."/>
            <person name="Tu H."/>
            <person name="Van de Peer Y."/>
            <person name="Verrier P.J."/>
            <person name="Waters E."/>
            <person name="Wood A."/>
            <person name="Yang L."/>
            <person name="Cove D."/>
            <person name="Cuming A."/>
            <person name="Hasebe M."/>
            <person name="Lucas S."/>
            <person name="Mishler D.B."/>
            <person name="Reski R."/>
            <person name="Grigoriev I."/>
            <person name="Quatrano R.S."/>
            <person name="Boore J.L."/>
        </authorList>
    </citation>
    <scope>NUCLEOTIDE SEQUENCE [LARGE SCALE GENOMIC DNA]</scope>
    <source>
        <strain evidence="1 2">cv. Gransden 2004</strain>
    </source>
</reference>
<proteinExistence type="predicted"/>
<dbReference type="EMBL" id="ABEU02000003">
    <property type="status" value="NOT_ANNOTATED_CDS"/>
    <property type="molecule type" value="Genomic_DNA"/>
</dbReference>
<name>A0A7I4D8R3_PHYPA</name>
<evidence type="ECO:0000313" key="1">
    <source>
        <dbReference type="EnsemblPlants" id="Pp3c3_17550V3.3"/>
    </source>
</evidence>
<reference evidence="1 2" key="2">
    <citation type="journal article" date="2018" name="Plant J.">
        <title>The Physcomitrella patens chromosome-scale assembly reveals moss genome structure and evolution.</title>
        <authorList>
            <person name="Lang D."/>
            <person name="Ullrich K.K."/>
            <person name="Murat F."/>
            <person name="Fuchs J."/>
            <person name="Jenkins J."/>
            <person name="Haas F.B."/>
            <person name="Piednoel M."/>
            <person name="Gundlach H."/>
            <person name="Van Bel M."/>
            <person name="Meyberg R."/>
            <person name="Vives C."/>
            <person name="Morata J."/>
            <person name="Symeonidi A."/>
            <person name="Hiss M."/>
            <person name="Muchero W."/>
            <person name="Kamisugi Y."/>
            <person name="Saleh O."/>
            <person name="Blanc G."/>
            <person name="Decker E.L."/>
            <person name="van Gessel N."/>
            <person name="Grimwood J."/>
            <person name="Hayes R.D."/>
            <person name="Graham S.W."/>
            <person name="Gunter L.E."/>
            <person name="McDaniel S.F."/>
            <person name="Hoernstein S.N.W."/>
            <person name="Larsson A."/>
            <person name="Li F.W."/>
            <person name="Perroud P.F."/>
            <person name="Phillips J."/>
            <person name="Ranjan P."/>
            <person name="Rokshar D.S."/>
            <person name="Rothfels C.J."/>
            <person name="Schneider L."/>
            <person name="Shu S."/>
            <person name="Stevenson D.W."/>
            <person name="Thummler F."/>
            <person name="Tillich M."/>
            <person name="Villarreal Aguilar J.C."/>
            <person name="Widiez T."/>
            <person name="Wong G.K."/>
            <person name="Wymore A."/>
            <person name="Zhang Y."/>
            <person name="Zimmer A.D."/>
            <person name="Quatrano R.S."/>
            <person name="Mayer K.F.X."/>
            <person name="Goodstein D."/>
            <person name="Casacuberta J.M."/>
            <person name="Vandepoele K."/>
            <person name="Reski R."/>
            <person name="Cuming A.C."/>
            <person name="Tuskan G.A."/>
            <person name="Maumus F."/>
            <person name="Salse J."/>
            <person name="Schmutz J."/>
            <person name="Rensing S.A."/>
        </authorList>
    </citation>
    <scope>NUCLEOTIDE SEQUENCE [LARGE SCALE GENOMIC DNA]</scope>
    <source>
        <strain evidence="1 2">cv. Gransden 2004</strain>
    </source>
</reference>
<dbReference type="Gramene" id="Pp3c3_17550V3.3">
    <property type="protein sequence ID" value="Pp3c3_17550V3.3"/>
    <property type="gene ID" value="Pp3c3_17550"/>
</dbReference>
<dbReference type="EnsemblPlants" id="Pp3c3_17550V3.3">
    <property type="protein sequence ID" value="Pp3c3_17550V3.3"/>
    <property type="gene ID" value="Pp3c3_17550"/>
</dbReference>
<dbReference type="AlphaFoldDB" id="A0A7I4D8R3"/>